<dbReference type="Proteomes" id="UP001642409">
    <property type="component" value="Unassembled WGS sequence"/>
</dbReference>
<gene>
    <name evidence="1" type="ORF">HINF_LOCUS2856</name>
    <name evidence="2" type="ORF">HINF_LOCUS68746</name>
</gene>
<organism evidence="1">
    <name type="scientific">Hexamita inflata</name>
    <dbReference type="NCBI Taxonomy" id="28002"/>
    <lineage>
        <taxon>Eukaryota</taxon>
        <taxon>Metamonada</taxon>
        <taxon>Diplomonadida</taxon>
        <taxon>Hexamitidae</taxon>
        <taxon>Hexamitinae</taxon>
        <taxon>Hexamita</taxon>
    </lineage>
</organism>
<protein>
    <submittedName>
        <fullName evidence="2">Hypothetical_protein</fullName>
    </submittedName>
</protein>
<evidence type="ECO:0000313" key="3">
    <source>
        <dbReference type="Proteomes" id="UP001642409"/>
    </source>
</evidence>
<accession>A0AA86N9M3</accession>
<name>A0AA86N9M3_9EUKA</name>
<reference evidence="2 3" key="2">
    <citation type="submission" date="2024-07" db="EMBL/GenBank/DDBJ databases">
        <authorList>
            <person name="Akdeniz Z."/>
        </authorList>
    </citation>
    <scope>NUCLEOTIDE SEQUENCE [LARGE SCALE GENOMIC DNA]</scope>
</reference>
<evidence type="ECO:0000313" key="1">
    <source>
        <dbReference type="EMBL" id="CAI9915211.1"/>
    </source>
</evidence>
<dbReference type="EMBL" id="CAXDID020000491">
    <property type="protein sequence ID" value="CAL6097097.1"/>
    <property type="molecule type" value="Genomic_DNA"/>
</dbReference>
<reference evidence="1" key="1">
    <citation type="submission" date="2023-06" db="EMBL/GenBank/DDBJ databases">
        <authorList>
            <person name="Kurt Z."/>
        </authorList>
    </citation>
    <scope>NUCLEOTIDE SEQUENCE</scope>
</reference>
<dbReference type="EMBL" id="CATOUU010000066">
    <property type="protein sequence ID" value="CAI9915211.1"/>
    <property type="molecule type" value="Genomic_DNA"/>
</dbReference>
<comment type="caution">
    <text evidence="1">The sequence shown here is derived from an EMBL/GenBank/DDBJ whole genome shotgun (WGS) entry which is preliminary data.</text>
</comment>
<dbReference type="AlphaFoldDB" id="A0AA86N9M3"/>
<keyword evidence="3" id="KW-1185">Reference proteome</keyword>
<sequence>MMYIVNDKEIIIKVHKLCTIYERDEESQYESPRMSRCSSQNMLDDDNEDTQISAVQLINLLKLTNYSLQTVYHDVLYIQNHFDNLERNIKRVIRNSTKLIMKLELIEQ</sequence>
<proteinExistence type="predicted"/>
<evidence type="ECO:0000313" key="2">
    <source>
        <dbReference type="EMBL" id="CAL6097097.1"/>
    </source>
</evidence>